<protein>
    <submittedName>
        <fullName evidence="2">Breast carcinoma-amplified sequence 4</fullName>
    </submittedName>
</protein>
<organism evidence="1 2">
    <name type="scientific">Echinops telfairi</name>
    <name type="common">Lesser hedgehog tenrec</name>
    <dbReference type="NCBI Taxonomy" id="9371"/>
    <lineage>
        <taxon>Eukaryota</taxon>
        <taxon>Metazoa</taxon>
        <taxon>Chordata</taxon>
        <taxon>Craniata</taxon>
        <taxon>Vertebrata</taxon>
        <taxon>Euteleostomi</taxon>
        <taxon>Mammalia</taxon>
        <taxon>Eutheria</taxon>
        <taxon>Afrotheria</taxon>
        <taxon>Tenrecidae</taxon>
        <taxon>Tenrecinae</taxon>
        <taxon>Echinops</taxon>
    </lineage>
</organism>
<sequence length="137" mass="15266">MLLRLEEFCRLTDMIRSDTSQILAEDIPLLKVKVSEMSGIYARVDQLEAFVKMVGNHVSFLEAHVLQAERDHATIPGALWWWLASSGLPTFRTSPQSPPGMPVDPSELMCMPPPVRSLLGLPPPKMNIICLPATMKL</sequence>
<gene>
    <name evidence="2" type="primary">BCAS4</name>
</gene>
<name>A0AC55DHY2_ECHTE</name>
<keyword evidence="1" id="KW-1185">Reference proteome</keyword>
<dbReference type="Proteomes" id="UP000694863">
    <property type="component" value="Unplaced"/>
</dbReference>
<dbReference type="RefSeq" id="XP_045151349.1">
    <property type="nucleotide sequence ID" value="XM_045295414.1"/>
</dbReference>
<reference evidence="2" key="1">
    <citation type="submission" date="2025-08" db="UniProtKB">
        <authorList>
            <consortium name="RefSeq"/>
        </authorList>
    </citation>
    <scope>IDENTIFICATION</scope>
</reference>
<evidence type="ECO:0000313" key="2">
    <source>
        <dbReference type="RefSeq" id="XP_045151349.1"/>
    </source>
</evidence>
<evidence type="ECO:0000313" key="1">
    <source>
        <dbReference type="Proteomes" id="UP000694863"/>
    </source>
</evidence>
<proteinExistence type="predicted"/>
<accession>A0AC55DHY2</accession>